<dbReference type="OrthoDB" id="3045089at2759"/>
<name>A0A6A6EKY9_9PEZI</name>
<organism evidence="1 2">
    <name type="scientific">Zopfia rhizophila CBS 207.26</name>
    <dbReference type="NCBI Taxonomy" id="1314779"/>
    <lineage>
        <taxon>Eukaryota</taxon>
        <taxon>Fungi</taxon>
        <taxon>Dikarya</taxon>
        <taxon>Ascomycota</taxon>
        <taxon>Pezizomycotina</taxon>
        <taxon>Dothideomycetes</taxon>
        <taxon>Dothideomycetes incertae sedis</taxon>
        <taxon>Zopfiaceae</taxon>
        <taxon>Zopfia</taxon>
    </lineage>
</organism>
<dbReference type="Proteomes" id="UP000800200">
    <property type="component" value="Unassembled WGS sequence"/>
</dbReference>
<proteinExistence type="predicted"/>
<protein>
    <submittedName>
        <fullName evidence="1">Uncharacterized protein</fullName>
    </submittedName>
</protein>
<dbReference type="AlphaFoldDB" id="A0A6A6EKY9"/>
<evidence type="ECO:0000313" key="2">
    <source>
        <dbReference type="Proteomes" id="UP000800200"/>
    </source>
</evidence>
<dbReference type="EMBL" id="ML994615">
    <property type="protein sequence ID" value="KAF2192264.1"/>
    <property type="molecule type" value="Genomic_DNA"/>
</dbReference>
<evidence type="ECO:0000313" key="1">
    <source>
        <dbReference type="EMBL" id="KAF2192264.1"/>
    </source>
</evidence>
<reference evidence="1" key="1">
    <citation type="journal article" date="2020" name="Stud. Mycol.">
        <title>101 Dothideomycetes genomes: a test case for predicting lifestyles and emergence of pathogens.</title>
        <authorList>
            <person name="Haridas S."/>
            <person name="Albert R."/>
            <person name="Binder M."/>
            <person name="Bloem J."/>
            <person name="Labutti K."/>
            <person name="Salamov A."/>
            <person name="Andreopoulos B."/>
            <person name="Baker S."/>
            <person name="Barry K."/>
            <person name="Bills G."/>
            <person name="Bluhm B."/>
            <person name="Cannon C."/>
            <person name="Castanera R."/>
            <person name="Culley D."/>
            <person name="Daum C."/>
            <person name="Ezra D."/>
            <person name="Gonzalez J."/>
            <person name="Henrissat B."/>
            <person name="Kuo A."/>
            <person name="Liang C."/>
            <person name="Lipzen A."/>
            <person name="Lutzoni F."/>
            <person name="Magnuson J."/>
            <person name="Mondo S."/>
            <person name="Nolan M."/>
            <person name="Ohm R."/>
            <person name="Pangilinan J."/>
            <person name="Park H.-J."/>
            <person name="Ramirez L."/>
            <person name="Alfaro M."/>
            <person name="Sun H."/>
            <person name="Tritt A."/>
            <person name="Yoshinaga Y."/>
            <person name="Zwiers L.-H."/>
            <person name="Turgeon B."/>
            <person name="Goodwin S."/>
            <person name="Spatafora J."/>
            <person name="Crous P."/>
            <person name="Grigoriev I."/>
        </authorList>
    </citation>
    <scope>NUCLEOTIDE SEQUENCE</scope>
    <source>
        <strain evidence="1">CBS 207.26</strain>
    </source>
</reference>
<gene>
    <name evidence="1" type="ORF">K469DRAFT_308234</name>
</gene>
<accession>A0A6A6EKY9</accession>
<sequence length="206" mass="23403">MVTALLWVRRLTLQFPTIDSVKLPKVLLKPIDLPLKKPGEIMKKIQQKKRRHYNRELQRWQADSTSTATWLCHLVFSSGPSPLTPTHGTQRLKGPKVATVVDYNSDEGKGVTKDKVSNIGSTNNVITTPQNGELIVWNKTTEPSIAVDRLLTSWTNLFPIQIEESVIGDSSIQDETWTDALVQRLQDYQKEETRNGKKESNLSIRR</sequence>
<keyword evidence="2" id="KW-1185">Reference proteome</keyword>